<keyword evidence="1" id="KW-1133">Transmembrane helix</keyword>
<feature type="domain" description="DUF3592" evidence="2">
    <location>
        <begin position="40"/>
        <end position="111"/>
    </location>
</feature>
<protein>
    <recommendedName>
        <fullName evidence="2">DUF3592 domain-containing protein</fullName>
    </recommendedName>
</protein>
<keyword evidence="4" id="KW-1185">Reference proteome</keyword>
<keyword evidence="1" id="KW-0812">Transmembrane</keyword>
<dbReference type="EMBL" id="FNIE01000013">
    <property type="protein sequence ID" value="SDO84073.1"/>
    <property type="molecule type" value="Genomic_DNA"/>
</dbReference>
<gene>
    <name evidence="3" type="ORF">SAMN05216259_113101</name>
</gene>
<dbReference type="AlphaFoldDB" id="A0A1H0MUH2"/>
<evidence type="ECO:0000313" key="3">
    <source>
        <dbReference type="EMBL" id="SDO84073.1"/>
    </source>
</evidence>
<feature type="transmembrane region" description="Helical" evidence="1">
    <location>
        <begin position="122"/>
        <end position="142"/>
    </location>
</feature>
<dbReference type="RefSeq" id="WP_093787075.1">
    <property type="nucleotide sequence ID" value="NZ_FNIE01000013.1"/>
</dbReference>
<dbReference type="InterPro" id="IPR021994">
    <property type="entry name" value="DUF3592"/>
</dbReference>
<dbReference type="Pfam" id="PF12158">
    <property type="entry name" value="DUF3592"/>
    <property type="match status" value="1"/>
</dbReference>
<feature type="transmembrane region" description="Helical" evidence="1">
    <location>
        <begin position="6"/>
        <end position="24"/>
    </location>
</feature>
<dbReference type="OrthoDB" id="4221100at2"/>
<accession>A0A1H0MUH2</accession>
<organism evidence="3 4">
    <name type="scientific">Actinacidiphila guanduensis</name>
    <dbReference type="NCBI Taxonomy" id="310781"/>
    <lineage>
        <taxon>Bacteria</taxon>
        <taxon>Bacillati</taxon>
        <taxon>Actinomycetota</taxon>
        <taxon>Actinomycetes</taxon>
        <taxon>Kitasatosporales</taxon>
        <taxon>Streptomycetaceae</taxon>
        <taxon>Actinacidiphila</taxon>
    </lineage>
</organism>
<name>A0A1H0MUH2_9ACTN</name>
<reference evidence="3 4" key="1">
    <citation type="submission" date="2016-10" db="EMBL/GenBank/DDBJ databases">
        <authorList>
            <person name="de Groot N.N."/>
        </authorList>
    </citation>
    <scope>NUCLEOTIDE SEQUENCE [LARGE SCALE GENOMIC DNA]</scope>
    <source>
        <strain evidence="3 4">CGMCC 4.2022</strain>
    </source>
</reference>
<evidence type="ECO:0000259" key="2">
    <source>
        <dbReference type="Pfam" id="PF12158"/>
    </source>
</evidence>
<evidence type="ECO:0000313" key="4">
    <source>
        <dbReference type="Proteomes" id="UP000199341"/>
    </source>
</evidence>
<sequence length="143" mass="14984">MQGMFAVVAVVVAAAAVAMGVQSARRRREMEQAWAGLTAQGRCVGVRTTRDRDASDSGFGGVTRHFQYEFTTADGRVVRFEELGPLGTAEGDTVTVRYSPVRPERATAFPPRDRARGTAGRAATFGVLALVAAAAAVLAVVAG</sequence>
<keyword evidence="1" id="KW-0472">Membrane</keyword>
<proteinExistence type="predicted"/>
<dbReference type="Proteomes" id="UP000199341">
    <property type="component" value="Unassembled WGS sequence"/>
</dbReference>
<evidence type="ECO:0000256" key="1">
    <source>
        <dbReference type="SAM" id="Phobius"/>
    </source>
</evidence>